<keyword evidence="2" id="KW-1185">Reference proteome</keyword>
<dbReference type="SUPFAM" id="SSF57938">
    <property type="entry name" value="DnaJ/Hsp40 cysteine-rich domain"/>
    <property type="match status" value="1"/>
</dbReference>
<dbReference type="RefSeq" id="WP_271275778.1">
    <property type="nucleotide sequence ID" value="NZ_BAABFD010000032.1"/>
</dbReference>
<proteinExistence type="predicted"/>
<reference evidence="1 2" key="1">
    <citation type="submission" date="2022-11" db="EMBL/GenBank/DDBJ databases">
        <title>Nonomuraea corallina sp. nov., a new species of the genus Nonomuraea isolated from sea side sediment in Thai sea.</title>
        <authorList>
            <person name="Ngamcharungchit C."/>
            <person name="Matsumoto A."/>
            <person name="Suriyachadkun C."/>
            <person name="Panbangred W."/>
            <person name="Inahashi Y."/>
            <person name="Intra B."/>
        </authorList>
    </citation>
    <scope>NUCLEOTIDE SEQUENCE [LARGE SCALE GENOMIC DNA]</scope>
    <source>
        <strain evidence="1 2">DSM 43553</strain>
    </source>
</reference>
<evidence type="ECO:0000313" key="2">
    <source>
        <dbReference type="Proteomes" id="UP001212498"/>
    </source>
</evidence>
<evidence type="ECO:0008006" key="3">
    <source>
        <dbReference type="Google" id="ProtNLM"/>
    </source>
</evidence>
<evidence type="ECO:0000313" key="1">
    <source>
        <dbReference type="EMBL" id="MDA0640594.1"/>
    </source>
</evidence>
<dbReference type="EMBL" id="JAPNUD010000014">
    <property type="protein sequence ID" value="MDA0640594.1"/>
    <property type="molecule type" value="Genomic_DNA"/>
</dbReference>
<gene>
    <name evidence="1" type="ORF">OUY24_08185</name>
</gene>
<comment type="caution">
    <text evidence="1">The sequence shown here is derived from an EMBL/GenBank/DDBJ whole genome shotgun (WGS) entry which is preliminary data.</text>
</comment>
<protein>
    <recommendedName>
        <fullName evidence="3">Small CPxCG-related zinc finger protein</fullName>
    </recommendedName>
</protein>
<dbReference type="Proteomes" id="UP001212498">
    <property type="component" value="Unassembled WGS sequence"/>
</dbReference>
<dbReference type="InterPro" id="IPR036410">
    <property type="entry name" value="HSP_DnaJ_Cys-rich_dom_sf"/>
</dbReference>
<sequence length="49" mass="5241">MTEQPWADWPEILDAIPIARYRCGTCGGTGLTDDTCADCHGTGFDNHGA</sequence>
<organism evidence="1 2">
    <name type="scientific">Nonomuraea ferruginea</name>
    <dbReference type="NCBI Taxonomy" id="46174"/>
    <lineage>
        <taxon>Bacteria</taxon>
        <taxon>Bacillati</taxon>
        <taxon>Actinomycetota</taxon>
        <taxon>Actinomycetes</taxon>
        <taxon>Streptosporangiales</taxon>
        <taxon>Streptosporangiaceae</taxon>
        <taxon>Nonomuraea</taxon>
    </lineage>
</organism>
<name>A0ABT4SU73_9ACTN</name>
<accession>A0ABT4SU73</accession>